<evidence type="ECO:0000256" key="5">
    <source>
        <dbReference type="ARBA" id="ARBA00023136"/>
    </source>
</evidence>
<organism evidence="7 8">
    <name type="scientific">Daejeonella rubra</name>
    <dbReference type="NCBI Taxonomy" id="990371"/>
    <lineage>
        <taxon>Bacteria</taxon>
        <taxon>Pseudomonadati</taxon>
        <taxon>Bacteroidota</taxon>
        <taxon>Sphingobacteriia</taxon>
        <taxon>Sphingobacteriales</taxon>
        <taxon>Sphingobacteriaceae</taxon>
        <taxon>Daejeonella</taxon>
    </lineage>
</organism>
<reference evidence="8" key="1">
    <citation type="submission" date="2016-10" db="EMBL/GenBank/DDBJ databases">
        <authorList>
            <person name="Varghese N."/>
            <person name="Submissions S."/>
        </authorList>
    </citation>
    <scope>NUCLEOTIDE SEQUENCE [LARGE SCALE GENOMIC DNA]</scope>
    <source>
        <strain evidence="8">DSM 24536</strain>
    </source>
</reference>
<keyword evidence="2" id="KW-1003">Cell membrane</keyword>
<keyword evidence="5 6" id="KW-0472">Membrane</keyword>
<proteinExistence type="predicted"/>
<dbReference type="GO" id="GO:0005886">
    <property type="term" value="C:plasma membrane"/>
    <property type="evidence" value="ECO:0007669"/>
    <property type="project" value="UniProtKB-SubCell"/>
</dbReference>
<evidence type="ECO:0000256" key="1">
    <source>
        <dbReference type="ARBA" id="ARBA00004651"/>
    </source>
</evidence>
<dbReference type="STRING" id="990371.SAMN05421813_14214"/>
<feature type="transmembrane region" description="Helical" evidence="6">
    <location>
        <begin position="117"/>
        <end position="135"/>
    </location>
</feature>
<evidence type="ECO:0000256" key="2">
    <source>
        <dbReference type="ARBA" id="ARBA00022475"/>
    </source>
</evidence>
<keyword evidence="3 6" id="KW-0812">Transmembrane</keyword>
<dbReference type="AlphaFoldDB" id="A0A1G9YPH6"/>
<evidence type="ECO:0000256" key="4">
    <source>
        <dbReference type="ARBA" id="ARBA00022989"/>
    </source>
</evidence>
<name>A0A1G9YPH6_9SPHI</name>
<feature type="transmembrane region" description="Helical" evidence="6">
    <location>
        <begin position="91"/>
        <end position="111"/>
    </location>
</feature>
<dbReference type="Pfam" id="PF06146">
    <property type="entry name" value="PsiE"/>
    <property type="match status" value="1"/>
</dbReference>
<comment type="subcellular location">
    <subcellularLocation>
        <location evidence="1">Cell membrane</location>
        <topology evidence="1">Multi-pass membrane protein</topology>
    </subcellularLocation>
</comment>
<evidence type="ECO:0000313" key="8">
    <source>
        <dbReference type="Proteomes" id="UP000199226"/>
    </source>
</evidence>
<dbReference type="EMBL" id="FNHH01000042">
    <property type="protein sequence ID" value="SDN10922.1"/>
    <property type="molecule type" value="Genomic_DNA"/>
</dbReference>
<sequence>MEGRSKYDKILVRISNILLRYLMGVICFCLILATIGLTKTLIIDLFKSPILLLNANNLISDVFQSILIIVIGYELFKALHIVVNSRAIPDLPIVQIAIIALANKIIALDVLIDDYKIMLGLATILTALAISHYLLRSKKTQ</sequence>
<keyword evidence="4 6" id="KW-1133">Transmembrane helix</keyword>
<feature type="transmembrane region" description="Helical" evidence="6">
    <location>
        <begin position="62"/>
        <end position="79"/>
    </location>
</feature>
<accession>A0A1G9YPH6</accession>
<evidence type="ECO:0000313" key="7">
    <source>
        <dbReference type="EMBL" id="SDN10922.1"/>
    </source>
</evidence>
<gene>
    <name evidence="7" type="ORF">SAMN05421813_14214</name>
</gene>
<evidence type="ECO:0000256" key="3">
    <source>
        <dbReference type="ARBA" id="ARBA00022692"/>
    </source>
</evidence>
<protein>
    <submittedName>
        <fullName evidence="7">Uncharacterized membrane protein, DUF373 family</fullName>
    </submittedName>
</protein>
<evidence type="ECO:0000256" key="6">
    <source>
        <dbReference type="SAM" id="Phobius"/>
    </source>
</evidence>
<keyword evidence="8" id="KW-1185">Reference proteome</keyword>
<dbReference type="RefSeq" id="WP_090707093.1">
    <property type="nucleotide sequence ID" value="NZ_FNHH01000042.1"/>
</dbReference>
<dbReference type="InterPro" id="IPR020948">
    <property type="entry name" value="P_starv_induced_PsiE-like"/>
</dbReference>
<feature type="transmembrane region" description="Helical" evidence="6">
    <location>
        <begin position="21"/>
        <end position="42"/>
    </location>
</feature>
<dbReference type="Proteomes" id="UP000199226">
    <property type="component" value="Unassembled WGS sequence"/>
</dbReference>